<keyword evidence="2" id="KW-0378">Hydrolase</keyword>
<evidence type="ECO:0000313" key="5">
    <source>
        <dbReference type="Proteomes" id="UP000198569"/>
    </source>
</evidence>
<name>A0A1H2UHY3_9FLAO</name>
<gene>
    <name evidence="4" type="ORF">SAMN05444338_103164</name>
</gene>
<dbReference type="OrthoDB" id="1453839at2"/>
<protein>
    <recommendedName>
        <fullName evidence="3">HIRAN domain-containing protein</fullName>
    </recommendedName>
</protein>
<dbReference type="EMBL" id="FNMV01000003">
    <property type="protein sequence ID" value="SDW55169.1"/>
    <property type="molecule type" value="Genomic_DNA"/>
</dbReference>
<dbReference type="AlphaFoldDB" id="A0A1H2UHY3"/>
<dbReference type="RefSeq" id="WP_091430122.1">
    <property type="nucleotide sequence ID" value="NZ_FNMV01000003.1"/>
</dbReference>
<sequence length="157" mass="18426">MTIIIVIILIIGLFIFIIANSGEKKVTVKEPYANHKYDLQLQKEAEQKKSQNIANPIVNNTFQNNSEYEIVGIHVENRKKYITANCSEYDEVFLKHEKNNQYSNRAIQIKHLNKIIGYIPEYEVEEVHEILKNEYEAKISEIDFFNGFLTVKINIEY</sequence>
<dbReference type="STRING" id="229203.SAMN05444338_103164"/>
<proteinExistence type="predicted"/>
<dbReference type="Proteomes" id="UP000198569">
    <property type="component" value="Unassembled WGS sequence"/>
</dbReference>
<keyword evidence="5" id="KW-1185">Reference proteome</keyword>
<keyword evidence="1" id="KW-0479">Metal-binding</keyword>
<dbReference type="InterPro" id="IPR014905">
    <property type="entry name" value="HIRAN"/>
</dbReference>
<dbReference type="Pfam" id="PF08797">
    <property type="entry name" value="HIRAN"/>
    <property type="match status" value="1"/>
</dbReference>
<accession>A0A1H2UHY3</accession>
<dbReference type="Gene3D" id="3.30.70.2330">
    <property type="match status" value="1"/>
</dbReference>
<evidence type="ECO:0000259" key="3">
    <source>
        <dbReference type="Pfam" id="PF08797"/>
    </source>
</evidence>
<organism evidence="4 5">
    <name type="scientific">Flavobacterium degerlachei</name>
    <dbReference type="NCBI Taxonomy" id="229203"/>
    <lineage>
        <taxon>Bacteria</taxon>
        <taxon>Pseudomonadati</taxon>
        <taxon>Bacteroidota</taxon>
        <taxon>Flavobacteriia</taxon>
        <taxon>Flavobacteriales</taxon>
        <taxon>Flavobacteriaceae</taxon>
        <taxon>Flavobacterium</taxon>
    </lineage>
</organism>
<evidence type="ECO:0000313" key="4">
    <source>
        <dbReference type="EMBL" id="SDW55169.1"/>
    </source>
</evidence>
<evidence type="ECO:0000256" key="1">
    <source>
        <dbReference type="ARBA" id="ARBA00022723"/>
    </source>
</evidence>
<evidence type="ECO:0000256" key="2">
    <source>
        <dbReference type="ARBA" id="ARBA00022801"/>
    </source>
</evidence>
<reference evidence="5" key="1">
    <citation type="submission" date="2016-10" db="EMBL/GenBank/DDBJ databases">
        <authorList>
            <person name="Varghese N."/>
            <person name="Submissions S."/>
        </authorList>
    </citation>
    <scope>NUCLEOTIDE SEQUENCE [LARGE SCALE GENOMIC DNA]</scope>
    <source>
        <strain evidence="5">DSM 15718</strain>
    </source>
</reference>
<feature type="domain" description="HIRAN" evidence="3">
    <location>
        <begin position="66"/>
        <end position="133"/>
    </location>
</feature>